<feature type="domain" description="Chemokine interleukin-8-like" evidence="3">
    <location>
        <begin position="8"/>
        <end position="65"/>
    </location>
</feature>
<comment type="similarity">
    <text evidence="1">Belongs to the intercrine gamma family.</text>
</comment>
<gene>
    <name evidence="4" type="primary">Xcl1_1</name>
    <name evidence="4" type="ORF">CLIRUF_R11202</name>
</gene>
<dbReference type="InterPro" id="IPR036048">
    <property type="entry name" value="Interleukin_8-like_sf"/>
</dbReference>
<dbReference type="Gene3D" id="2.40.50.40">
    <property type="match status" value="1"/>
</dbReference>
<dbReference type="OrthoDB" id="9906867at2759"/>
<dbReference type="SMART" id="SM00199">
    <property type="entry name" value="SCY"/>
    <property type="match status" value="1"/>
</dbReference>
<evidence type="ECO:0000256" key="1">
    <source>
        <dbReference type="ARBA" id="ARBA00006894"/>
    </source>
</evidence>
<evidence type="ECO:0000256" key="2">
    <source>
        <dbReference type="ARBA" id="ARBA00022514"/>
    </source>
</evidence>
<sequence>GSIGSQPMRRFTCVTLFTKNLNIQNLVSYEKAQAPTNAIMFITAKGIKICVRPDQKWVQDAIKKIDERRTAKRK</sequence>
<dbReference type="InterPro" id="IPR001811">
    <property type="entry name" value="Chemokine_IL8-like_dom"/>
</dbReference>
<dbReference type="PRINTS" id="PR01731">
    <property type="entry name" value="LYMPHOTACTIN"/>
</dbReference>
<dbReference type="GO" id="GO:0006955">
    <property type="term" value="P:immune response"/>
    <property type="evidence" value="ECO:0007669"/>
    <property type="project" value="InterPro"/>
</dbReference>
<feature type="non-terminal residue" evidence="4">
    <location>
        <position position="74"/>
    </location>
</feature>
<evidence type="ECO:0000313" key="4">
    <source>
        <dbReference type="EMBL" id="NWW79693.1"/>
    </source>
</evidence>
<dbReference type="AlphaFoldDB" id="A0A7K6R0X9"/>
<organism evidence="4 5">
    <name type="scientific">Climacteris rufus</name>
    <name type="common">rufous treecreeper</name>
    <dbReference type="NCBI Taxonomy" id="47695"/>
    <lineage>
        <taxon>Eukaryota</taxon>
        <taxon>Metazoa</taxon>
        <taxon>Chordata</taxon>
        <taxon>Craniata</taxon>
        <taxon>Vertebrata</taxon>
        <taxon>Euteleostomi</taxon>
        <taxon>Archelosauria</taxon>
        <taxon>Archosauria</taxon>
        <taxon>Dinosauria</taxon>
        <taxon>Saurischia</taxon>
        <taxon>Theropoda</taxon>
        <taxon>Coelurosauria</taxon>
        <taxon>Aves</taxon>
        <taxon>Neognathae</taxon>
        <taxon>Neoaves</taxon>
        <taxon>Telluraves</taxon>
        <taxon>Australaves</taxon>
        <taxon>Passeriformes</taxon>
        <taxon>Climacteridae</taxon>
        <taxon>Climacteris</taxon>
    </lineage>
</organism>
<dbReference type="InterPro" id="IPR008105">
    <property type="entry name" value="Chemokine_XCL1/XCL2"/>
</dbReference>
<comment type="caution">
    <text evidence="4">The sequence shown here is derived from an EMBL/GenBank/DDBJ whole genome shotgun (WGS) entry which is preliminary data.</text>
</comment>
<dbReference type="GO" id="GO:0005615">
    <property type="term" value="C:extracellular space"/>
    <property type="evidence" value="ECO:0007669"/>
    <property type="project" value="UniProtKB-KW"/>
</dbReference>
<evidence type="ECO:0000313" key="5">
    <source>
        <dbReference type="Proteomes" id="UP000580879"/>
    </source>
</evidence>
<dbReference type="GO" id="GO:0008009">
    <property type="term" value="F:chemokine activity"/>
    <property type="evidence" value="ECO:0007669"/>
    <property type="project" value="InterPro"/>
</dbReference>
<keyword evidence="2" id="KW-0202">Cytokine</keyword>
<name>A0A7K6R0X9_9PASS</name>
<accession>A0A7K6R0X9</accession>
<reference evidence="4 5" key="1">
    <citation type="submission" date="2019-09" db="EMBL/GenBank/DDBJ databases">
        <title>Bird 10,000 Genomes (B10K) Project - Family phase.</title>
        <authorList>
            <person name="Zhang G."/>
        </authorList>
    </citation>
    <scope>NUCLEOTIDE SEQUENCE [LARGE SCALE GENOMIC DNA]</scope>
    <source>
        <strain evidence="4">B10K-DU-029-53</strain>
    </source>
</reference>
<dbReference type="SUPFAM" id="SSF54117">
    <property type="entry name" value="Interleukin 8-like chemokines"/>
    <property type="match status" value="1"/>
</dbReference>
<proteinExistence type="inferred from homology"/>
<evidence type="ECO:0000259" key="3">
    <source>
        <dbReference type="SMART" id="SM00199"/>
    </source>
</evidence>
<keyword evidence="5" id="KW-1185">Reference proteome</keyword>
<protein>
    <submittedName>
        <fullName evidence="4">XCL1 protein</fullName>
    </submittedName>
</protein>
<dbReference type="EMBL" id="VZRZ01006672">
    <property type="protein sequence ID" value="NWW79693.1"/>
    <property type="molecule type" value="Genomic_DNA"/>
</dbReference>
<dbReference type="Proteomes" id="UP000580879">
    <property type="component" value="Unassembled WGS sequence"/>
</dbReference>
<dbReference type="Pfam" id="PF00048">
    <property type="entry name" value="IL8"/>
    <property type="match status" value="1"/>
</dbReference>
<feature type="non-terminal residue" evidence="4">
    <location>
        <position position="1"/>
    </location>
</feature>